<protein>
    <submittedName>
        <fullName evidence="2">PTS sugar transporter subunit IIA</fullName>
    </submittedName>
</protein>
<keyword evidence="2" id="KW-0813">Transport</keyword>
<dbReference type="RefSeq" id="WP_118899956.1">
    <property type="nucleotide sequence ID" value="NZ_QOCR01000001.1"/>
</dbReference>
<organism evidence="2 3">
    <name type="scientific">Bombilactobacillus bombi</name>
    <dbReference type="NCBI Taxonomy" id="1303590"/>
    <lineage>
        <taxon>Bacteria</taxon>
        <taxon>Bacillati</taxon>
        <taxon>Bacillota</taxon>
        <taxon>Bacilli</taxon>
        <taxon>Lactobacillales</taxon>
        <taxon>Lactobacillaceae</taxon>
        <taxon>Bombilactobacillus</taxon>
    </lineage>
</organism>
<dbReference type="PROSITE" id="PS51094">
    <property type="entry name" value="PTS_EIIA_TYPE_2"/>
    <property type="match status" value="1"/>
</dbReference>
<dbReference type="InterPro" id="IPR002178">
    <property type="entry name" value="PTS_EIIA_type-2_dom"/>
</dbReference>
<dbReference type="InterPro" id="IPR051541">
    <property type="entry name" value="PTS_SugarTrans_NitroReg"/>
</dbReference>
<sequence>MTIRIFATEDINDISTYEDAIILAGEKLKKADVIRKGFTQACIDREKEFPTGLKLKNNLGIAIPHGNSKLVIDSSISFLRLNKPVNFGLMEDASKKVSCKFLFNLALTNGTEHLNTLRQLMKLFQSEKFLSGITNLPISDLELFLLDSIKHN</sequence>
<dbReference type="Gene3D" id="3.40.930.10">
    <property type="entry name" value="Mannitol-specific EII, Chain A"/>
    <property type="match status" value="1"/>
</dbReference>
<gene>
    <name evidence="2" type="ORF">DS831_02225</name>
</gene>
<dbReference type="SUPFAM" id="SSF55804">
    <property type="entry name" value="Phoshotransferase/anion transport protein"/>
    <property type="match status" value="1"/>
</dbReference>
<dbReference type="PANTHER" id="PTHR47738:SF3">
    <property type="entry name" value="PHOSPHOTRANSFERASE SYSTEM MANNITOL_FRUCTOSE-SPECIFIC IIA DOMAIN CONTAINING PROTEIN"/>
    <property type="match status" value="1"/>
</dbReference>
<accession>A0A417ZJI9</accession>
<dbReference type="AlphaFoldDB" id="A0A417ZJI9"/>
<keyword evidence="3" id="KW-1185">Reference proteome</keyword>
<dbReference type="OrthoDB" id="370976at2"/>
<keyword evidence="2" id="KW-0762">Sugar transport</keyword>
<dbReference type="Proteomes" id="UP000284109">
    <property type="component" value="Unassembled WGS sequence"/>
</dbReference>
<evidence type="ECO:0000313" key="2">
    <source>
        <dbReference type="EMBL" id="RHW52164.1"/>
    </source>
</evidence>
<comment type="caution">
    <text evidence="2">The sequence shown here is derived from an EMBL/GenBank/DDBJ whole genome shotgun (WGS) entry which is preliminary data.</text>
</comment>
<dbReference type="CDD" id="cd00211">
    <property type="entry name" value="PTS_IIA_fru"/>
    <property type="match status" value="1"/>
</dbReference>
<evidence type="ECO:0000259" key="1">
    <source>
        <dbReference type="PROSITE" id="PS51094"/>
    </source>
</evidence>
<evidence type="ECO:0000313" key="3">
    <source>
        <dbReference type="Proteomes" id="UP000284109"/>
    </source>
</evidence>
<dbReference type="Pfam" id="PF00359">
    <property type="entry name" value="PTS_EIIA_2"/>
    <property type="match status" value="1"/>
</dbReference>
<feature type="domain" description="PTS EIIA type-2" evidence="1">
    <location>
        <begin position="1"/>
        <end position="149"/>
    </location>
</feature>
<dbReference type="PANTHER" id="PTHR47738">
    <property type="entry name" value="PTS SYSTEM FRUCTOSE-LIKE EIIA COMPONENT-RELATED"/>
    <property type="match status" value="1"/>
</dbReference>
<reference evidence="2 3" key="1">
    <citation type="submission" date="2018-07" db="EMBL/GenBank/DDBJ databases">
        <title>Genome sequences of six Lactobacillus spp. isolated from bumble bee guts.</title>
        <authorList>
            <person name="Motta E.V.S."/>
            <person name="Moran N.A."/>
        </authorList>
    </citation>
    <scope>NUCLEOTIDE SEQUENCE [LARGE SCALE GENOMIC DNA]</scope>
    <source>
        <strain evidence="2 3">BI-1.1</strain>
    </source>
</reference>
<name>A0A417ZJI9_9LACO</name>
<proteinExistence type="predicted"/>
<dbReference type="InterPro" id="IPR016152">
    <property type="entry name" value="PTrfase/Anion_transptr"/>
</dbReference>
<dbReference type="EMBL" id="QOCR01000001">
    <property type="protein sequence ID" value="RHW52164.1"/>
    <property type="molecule type" value="Genomic_DNA"/>
</dbReference>